<keyword evidence="3" id="KW-1185">Reference proteome</keyword>
<protein>
    <submittedName>
        <fullName evidence="2">Uncharacterized protein</fullName>
    </submittedName>
</protein>
<evidence type="ECO:0000313" key="2">
    <source>
        <dbReference type="EMBL" id="GAA0444809.1"/>
    </source>
</evidence>
<reference evidence="2 3" key="1">
    <citation type="journal article" date="2019" name="Int. J. Syst. Evol. Microbiol.">
        <title>The Global Catalogue of Microorganisms (GCM) 10K type strain sequencing project: providing services to taxonomists for standard genome sequencing and annotation.</title>
        <authorList>
            <consortium name="The Broad Institute Genomics Platform"/>
            <consortium name="The Broad Institute Genome Sequencing Center for Infectious Disease"/>
            <person name="Wu L."/>
            <person name="Ma J."/>
        </authorList>
    </citation>
    <scope>NUCLEOTIDE SEQUENCE [LARGE SCALE GENOMIC DNA]</scope>
    <source>
        <strain evidence="2 3">JCM 10649</strain>
    </source>
</reference>
<dbReference type="EMBL" id="BAAAHB010000002">
    <property type="protein sequence ID" value="GAA0444809.1"/>
    <property type="molecule type" value="Genomic_DNA"/>
</dbReference>
<name>A0ABN0ZEL2_9ACTN</name>
<organism evidence="2 3">
    <name type="scientific">Streptomyces stramineus</name>
    <dbReference type="NCBI Taxonomy" id="173861"/>
    <lineage>
        <taxon>Bacteria</taxon>
        <taxon>Bacillati</taxon>
        <taxon>Actinomycetota</taxon>
        <taxon>Actinomycetes</taxon>
        <taxon>Kitasatosporales</taxon>
        <taxon>Streptomycetaceae</taxon>
        <taxon>Streptomyces</taxon>
    </lineage>
</organism>
<feature type="region of interest" description="Disordered" evidence="1">
    <location>
        <begin position="1"/>
        <end position="28"/>
    </location>
</feature>
<comment type="caution">
    <text evidence="2">The sequence shown here is derived from an EMBL/GenBank/DDBJ whole genome shotgun (WGS) entry which is preliminary data.</text>
</comment>
<evidence type="ECO:0000313" key="3">
    <source>
        <dbReference type="Proteomes" id="UP001499895"/>
    </source>
</evidence>
<accession>A0ABN0ZEL2</accession>
<evidence type="ECO:0000256" key="1">
    <source>
        <dbReference type="SAM" id="MobiDB-lite"/>
    </source>
</evidence>
<gene>
    <name evidence="2" type="ORF">GCM10009544_04480</name>
</gene>
<dbReference type="Proteomes" id="UP001499895">
    <property type="component" value="Unassembled WGS sequence"/>
</dbReference>
<sequence length="113" mass="12158">MVPRAEPEQFGARSRWGRRVPRGGYAGGQQVAERGQVRYVRYAQGLRAGGGRVEGALQRADVQRAVEPPGAGEHVGPVARYRLRRRAARCPVIGHRGGFGHVGLPSLLPRAGA</sequence>
<proteinExistence type="predicted"/>